<comment type="caution">
    <text evidence="2">The sequence shown here is derived from an EMBL/GenBank/DDBJ whole genome shotgun (WGS) entry which is preliminary data.</text>
</comment>
<dbReference type="Pfam" id="PF22677">
    <property type="entry name" value="Ble-like_N"/>
    <property type="match status" value="1"/>
</dbReference>
<sequence length="147" mass="16048">MSRLLFLNLPVADLQRSRDFFAALDFTFNEKFSDEGAACMVVSDQAFVMLLQRERFAEFTVKPVADAQEATALTAAVSADSREAVDAFAEAALAAGATAAKDPQDYGFMYGRSFHDLDGHLWEVMWMDPVAVENGPPTPEAFAEAQA</sequence>
<dbReference type="InterPro" id="IPR037523">
    <property type="entry name" value="VOC_core"/>
</dbReference>
<dbReference type="InterPro" id="IPR053863">
    <property type="entry name" value="Glyoxy/Ble-like_N"/>
</dbReference>
<dbReference type="RefSeq" id="WP_319955964.1">
    <property type="nucleotide sequence ID" value="NZ_JAXAVX010000021.1"/>
</dbReference>
<evidence type="ECO:0000313" key="3">
    <source>
        <dbReference type="Proteomes" id="UP001277761"/>
    </source>
</evidence>
<dbReference type="Proteomes" id="UP001277761">
    <property type="component" value="Unassembled WGS sequence"/>
</dbReference>
<gene>
    <name evidence="2" type="ORF">SK069_19615</name>
</gene>
<proteinExistence type="predicted"/>
<dbReference type="PROSITE" id="PS51819">
    <property type="entry name" value="VOC"/>
    <property type="match status" value="1"/>
</dbReference>
<feature type="domain" description="VOC" evidence="1">
    <location>
        <begin position="3"/>
        <end position="127"/>
    </location>
</feature>
<evidence type="ECO:0000313" key="2">
    <source>
        <dbReference type="EMBL" id="MDX8153815.1"/>
    </source>
</evidence>
<keyword evidence="3" id="KW-1185">Reference proteome</keyword>
<dbReference type="PANTHER" id="PTHR36503:SF2">
    <property type="entry name" value="BLR2408 PROTEIN"/>
    <property type="match status" value="1"/>
</dbReference>
<organism evidence="2 3">
    <name type="scientific">Patulibacter brassicae</name>
    <dbReference type="NCBI Taxonomy" id="1705717"/>
    <lineage>
        <taxon>Bacteria</taxon>
        <taxon>Bacillati</taxon>
        <taxon>Actinomycetota</taxon>
        <taxon>Thermoleophilia</taxon>
        <taxon>Solirubrobacterales</taxon>
        <taxon>Patulibacteraceae</taxon>
        <taxon>Patulibacter</taxon>
    </lineage>
</organism>
<accession>A0ABU4VSP8</accession>
<protein>
    <submittedName>
        <fullName evidence="2">VOC family protein</fullName>
    </submittedName>
</protein>
<dbReference type="EMBL" id="JAXAVX010000021">
    <property type="protein sequence ID" value="MDX8153815.1"/>
    <property type="molecule type" value="Genomic_DNA"/>
</dbReference>
<dbReference type="SUPFAM" id="SSF54593">
    <property type="entry name" value="Glyoxalase/Bleomycin resistance protein/Dihydroxybiphenyl dioxygenase"/>
    <property type="match status" value="1"/>
</dbReference>
<dbReference type="InterPro" id="IPR029068">
    <property type="entry name" value="Glyas_Bleomycin-R_OHBP_Dase"/>
</dbReference>
<name>A0ABU4VSP8_9ACTN</name>
<reference evidence="2 3" key="1">
    <citation type="submission" date="2023-11" db="EMBL/GenBank/DDBJ databases">
        <authorList>
            <person name="Xu M."/>
            <person name="Jiang T."/>
        </authorList>
    </citation>
    <scope>NUCLEOTIDE SEQUENCE [LARGE SCALE GENOMIC DNA]</scope>
    <source>
        <strain evidence="2 3">SD</strain>
    </source>
</reference>
<dbReference type="PANTHER" id="PTHR36503">
    <property type="entry name" value="BLR2520 PROTEIN"/>
    <property type="match status" value="1"/>
</dbReference>
<evidence type="ECO:0000259" key="1">
    <source>
        <dbReference type="PROSITE" id="PS51819"/>
    </source>
</evidence>
<dbReference type="Gene3D" id="3.10.180.10">
    <property type="entry name" value="2,3-Dihydroxybiphenyl 1,2-Dioxygenase, domain 1"/>
    <property type="match status" value="1"/>
</dbReference>